<evidence type="ECO:0000313" key="1">
    <source>
        <dbReference type="EMBL" id="KIK53087.1"/>
    </source>
</evidence>
<dbReference type="EMBL" id="KN834833">
    <property type="protein sequence ID" value="KIK53087.1"/>
    <property type="molecule type" value="Genomic_DNA"/>
</dbReference>
<accession>A0A0D0C5I7</accession>
<organism evidence="1 2">
    <name type="scientific">Collybiopsis luxurians FD-317 M1</name>
    <dbReference type="NCBI Taxonomy" id="944289"/>
    <lineage>
        <taxon>Eukaryota</taxon>
        <taxon>Fungi</taxon>
        <taxon>Dikarya</taxon>
        <taxon>Basidiomycota</taxon>
        <taxon>Agaricomycotina</taxon>
        <taxon>Agaricomycetes</taxon>
        <taxon>Agaricomycetidae</taxon>
        <taxon>Agaricales</taxon>
        <taxon>Marasmiineae</taxon>
        <taxon>Omphalotaceae</taxon>
        <taxon>Collybiopsis</taxon>
        <taxon>Collybiopsis luxurians</taxon>
    </lineage>
</organism>
<name>A0A0D0C5I7_9AGAR</name>
<protein>
    <submittedName>
        <fullName evidence="1">Uncharacterized protein</fullName>
    </submittedName>
</protein>
<dbReference type="Proteomes" id="UP000053593">
    <property type="component" value="Unassembled WGS sequence"/>
</dbReference>
<reference evidence="1 2" key="1">
    <citation type="submission" date="2014-04" db="EMBL/GenBank/DDBJ databases">
        <title>Evolutionary Origins and Diversification of the Mycorrhizal Mutualists.</title>
        <authorList>
            <consortium name="DOE Joint Genome Institute"/>
            <consortium name="Mycorrhizal Genomics Consortium"/>
            <person name="Kohler A."/>
            <person name="Kuo A."/>
            <person name="Nagy L.G."/>
            <person name="Floudas D."/>
            <person name="Copeland A."/>
            <person name="Barry K.W."/>
            <person name="Cichocki N."/>
            <person name="Veneault-Fourrey C."/>
            <person name="LaButti K."/>
            <person name="Lindquist E.A."/>
            <person name="Lipzen A."/>
            <person name="Lundell T."/>
            <person name="Morin E."/>
            <person name="Murat C."/>
            <person name="Riley R."/>
            <person name="Ohm R."/>
            <person name="Sun H."/>
            <person name="Tunlid A."/>
            <person name="Henrissat B."/>
            <person name="Grigoriev I.V."/>
            <person name="Hibbett D.S."/>
            <person name="Martin F."/>
        </authorList>
    </citation>
    <scope>NUCLEOTIDE SEQUENCE [LARGE SCALE GENOMIC DNA]</scope>
    <source>
        <strain evidence="1 2">FD-317 M1</strain>
    </source>
</reference>
<sequence length="359" mass="40776">MSTFICSVCKIHGKHQMFCTDHTQWLPRDVEELRQRAWAYKNAQTLAERKVIFETYGVRWSSLWLLDYWNPTKMLVIDTMHCILEGLVHYHCRHVLRLDASALKLNAEGLKYAFKWPWIPYNHETVPTELRLEDKHIPTIAKIQQTLCLSLAGSNAITLDKMWTRALKFIAHSLELSMSLSNVDQFISSLYVDRKNPENSTLPDTATQKNHLIALLLNWRLKQPLSSNAYIISTGTPETLLHIQKVIRETVTPSWLNSVPKDFGEPKAGSVKADEWRTLSTLYLPIALTTLWGDNNGLAPADDESDSGHLFKALEHTMVLFQATVIVSLDQISTLLDMFMIFSCFLGLSSHGGVSPLNG</sequence>
<proteinExistence type="predicted"/>
<dbReference type="OrthoDB" id="3234349at2759"/>
<gene>
    <name evidence="1" type="ORF">GYMLUDRAFT_77589</name>
</gene>
<dbReference type="HOGENOM" id="CLU_002101_1_0_1"/>
<dbReference type="AlphaFoldDB" id="A0A0D0C5I7"/>
<keyword evidence="2" id="KW-1185">Reference proteome</keyword>
<evidence type="ECO:0000313" key="2">
    <source>
        <dbReference type="Proteomes" id="UP000053593"/>
    </source>
</evidence>